<dbReference type="PANTHER" id="PTHR30036:SF7">
    <property type="entry name" value="ABC TRANSPORTER PERIPLASMIC-BINDING PROTEIN YPHF"/>
    <property type="match status" value="1"/>
</dbReference>
<name>A0A926DW81_9FIRM</name>
<dbReference type="RefSeq" id="WP_249282494.1">
    <property type="nucleotide sequence ID" value="NZ_JACRST010000005.1"/>
</dbReference>
<dbReference type="SUPFAM" id="SSF53822">
    <property type="entry name" value="Periplasmic binding protein-like I"/>
    <property type="match status" value="1"/>
</dbReference>
<dbReference type="Proteomes" id="UP000653127">
    <property type="component" value="Unassembled WGS sequence"/>
</dbReference>
<evidence type="ECO:0000256" key="1">
    <source>
        <dbReference type="ARBA" id="ARBA00004196"/>
    </source>
</evidence>
<gene>
    <name evidence="6" type="ORF">H8711_05640</name>
</gene>
<evidence type="ECO:0000256" key="3">
    <source>
        <dbReference type="SAM" id="MobiDB-lite"/>
    </source>
</evidence>
<comment type="caution">
    <text evidence="6">The sequence shown here is derived from an EMBL/GenBank/DDBJ whole genome shotgun (WGS) entry which is preliminary data.</text>
</comment>
<evidence type="ECO:0000313" key="6">
    <source>
        <dbReference type="EMBL" id="MBC8546415.1"/>
    </source>
</evidence>
<feature type="domain" description="Periplasmic binding protein" evidence="5">
    <location>
        <begin position="56"/>
        <end position="308"/>
    </location>
</feature>
<accession>A0A926DW81</accession>
<feature type="signal peptide" evidence="4">
    <location>
        <begin position="1"/>
        <end position="21"/>
    </location>
</feature>
<protein>
    <submittedName>
        <fullName evidence="6">Substrate-binding domain-containing protein</fullName>
    </submittedName>
</protein>
<feature type="region of interest" description="Disordered" evidence="3">
    <location>
        <begin position="21"/>
        <end position="43"/>
    </location>
</feature>
<comment type="subcellular location">
    <subcellularLocation>
        <location evidence="1">Cell envelope</location>
    </subcellularLocation>
</comment>
<evidence type="ECO:0000259" key="5">
    <source>
        <dbReference type="Pfam" id="PF13407"/>
    </source>
</evidence>
<dbReference type="PANTHER" id="PTHR30036">
    <property type="entry name" value="D-XYLOSE-BINDING PERIPLASMIC PROTEIN"/>
    <property type="match status" value="1"/>
</dbReference>
<dbReference type="Gene3D" id="3.40.50.2300">
    <property type="match status" value="2"/>
</dbReference>
<organism evidence="6 7">
    <name type="scientific">Ligaoa zhengdingensis</name>
    <dbReference type="NCBI Taxonomy" id="2763658"/>
    <lineage>
        <taxon>Bacteria</taxon>
        <taxon>Bacillati</taxon>
        <taxon>Bacillota</taxon>
        <taxon>Clostridia</taxon>
        <taxon>Eubacteriales</taxon>
        <taxon>Oscillospiraceae</taxon>
        <taxon>Ligaoa</taxon>
    </lineage>
</organism>
<sequence length="345" mass="36440">MKKLLALILSGSLALTLAACGGRPSAENSEPSSRGEESSSSVELPTYRIQAVLPKDAPYIGQLENSFHQAVNDESVTVNMEYVYVSEGNETASLQKIDPTSCDGVIASPLNGESSLAALSRVSDRGVPVALIDTQLEKNDFAIVCSASDQYALGEAVGKAAKEYIETELAGKATVAVLQHSAKDLTESTLRLNGFLDQLKEMKDVSLVRDIEAATPKEMEESLGSYLDEAKDDAATVFFCTNAEASAAVHNALVKAGRADKAAVFGVEADDAVAQIMQEEGNTIQMVAATNYWQMGYDALVSLLEAAQNPQAGHEAAAADTLEPVVLRAGEAEAIADYASKLAQE</sequence>
<keyword evidence="4" id="KW-0732">Signal</keyword>
<feature type="chain" id="PRO_5039044412" evidence="4">
    <location>
        <begin position="22"/>
        <end position="345"/>
    </location>
</feature>
<dbReference type="AlphaFoldDB" id="A0A926DW81"/>
<evidence type="ECO:0000256" key="4">
    <source>
        <dbReference type="SAM" id="SignalP"/>
    </source>
</evidence>
<feature type="compositionally biased region" description="Low complexity" evidence="3">
    <location>
        <begin position="27"/>
        <end position="43"/>
    </location>
</feature>
<dbReference type="InterPro" id="IPR025997">
    <property type="entry name" value="SBP_2_dom"/>
</dbReference>
<evidence type="ECO:0000313" key="7">
    <source>
        <dbReference type="Proteomes" id="UP000653127"/>
    </source>
</evidence>
<dbReference type="PROSITE" id="PS51257">
    <property type="entry name" value="PROKAR_LIPOPROTEIN"/>
    <property type="match status" value="1"/>
</dbReference>
<comment type="similarity">
    <text evidence="2">Belongs to the bacterial solute-binding protein 2 family.</text>
</comment>
<evidence type="ECO:0000256" key="2">
    <source>
        <dbReference type="ARBA" id="ARBA00007639"/>
    </source>
</evidence>
<reference evidence="6" key="1">
    <citation type="submission" date="2020-08" db="EMBL/GenBank/DDBJ databases">
        <title>Genome public.</title>
        <authorList>
            <person name="Liu C."/>
            <person name="Sun Q."/>
        </authorList>
    </citation>
    <scope>NUCLEOTIDE SEQUENCE</scope>
    <source>
        <strain evidence="6">NSJ-31</strain>
    </source>
</reference>
<dbReference type="InterPro" id="IPR028082">
    <property type="entry name" value="Peripla_BP_I"/>
</dbReference>
<keyword evidence="7" id="KW-1185">Reference proteome</keyword>
<dbReference type="InterPro" id="IPR050555">
    <property type="entry name" value="Bact_Solute-Bind_Prot2"/>
</dbReference>
<dbReference type="EMBL" id="JACRST010000005">
    <property type="protein sequence ID" value="MBC8546415.1"/>
    <property type="molecule type" value="Genomic_DNA"/>
</dbReference>
<dbReference type="GO" id="GO:0030288">
    <property type="term" value="C:outer membrane-bounded periplasmic space"/>
    <property type="evidence" value="ECO:0007669"/>
    <property type="project" value="TreeGrafter"/>
</dbReference>
<dbReference type="GO" id="GO:0030246">
    <property type="term" value="F:carbohydrate binding"/>
    <property type="evidence" value="ECO:0007669"/>
    <property type="project" value="TreeGrafter"/>
</dbReference>
<proteinExistence type="inferred from homology"/>
<dbReference type="Pfam" id="PF13407">
    <property type="entry name" value="Peripla_BP_4"/>
    <property type="match status" value="1"/>
</dbReference>